<keyword evidence="4 7" id="KW-0812">Transmembrane</keyword>
<dbReference type="EC" id="2.7.8.-" evidence="9"/>
<evidence type="ECO:0000256" key="6">
    <source>
        <dbReference type="ARBA" id="ARBA00023136"/>
    </source>
</evidence>
<comment type="subcellular location">
    <subcellularLocation>
        <location evidence="1">Cell membrane</location>
        <topology evidence="1">Multi-pass membrane protein</topology>
    </subcellularLocation>
</comment>
<keyword evidence="3" id="KW-1003">Cell membrane</keyword>
<evidence type="ECO:0000313" key="9">
    <source>
        <dbReference type="EMBL" id="MFD2728237.1"/>
    </source>
</evidence>
<gene>
    <name evidence="9" type="ORF">ACFSR0_02145</name>
</gene>
<keyword evidence="9" id="KW-0808">Transferase</keyword>
<comment type="pathway">
    <text evidence="2">Cell wall biogenesis; lipoteichoic acid biosynthesis.</text>
</comment>
<sequence length="606" mass="70072">MNKRKKGPFFLTILWSLLLPVIGNLYLQWCQNNLDFLTAFRFAFSWHTSKFMLGCLILWMFLVLIWSILGKLRYSSLLFSVIIGLVGLTTYQKMQLRNEPLYPDDLKMLFQWQMLRDIVGTPFFIMAILIILLTLVVASWSIYCSFKFSKKSQIIRIGGFILSASFLVYCSDFNNQSNVIRKAYNRTATWVPYSQEMNYYNVGFIGGFLYNLNVEAMSEPAGYSKETIQQIVAKYNALATEKNRYATDEQPNIIYVMSESFSDPSRLIGVNVDGQPLYSYQQVANKSFSGQMLSQNYGGGTANIEFEALTSFSMALLNSQMTTPYTMLVPKRSNMPSIVSFLKDQDYQTTAIHPYDTSMYKRTDVYKVFGFDKFLDQDDIENPTKIENNPYISDEAVYKQIVKQLKTSDQAQFIHFVTMQTHMPYGNKYNHETYTISGTGNHLAAADYVQDIAYSSQALASFIKELATVERPSVVVFWGDHLPSFYSQGVKDKNSDVSMHLTEYLLYSTAENWSEKGTFTISPYYFSPILLEKAKLKTSGFYELMNQMAEFLPASEKERSYYQGKWQREVRLSKKEQKIYNDYRLIQYDLLQGEQYSLHSFFQVVP</sequence>
<evidence type="ECO:0000256" key="4">
    <source>
        <dbReference type="ARBA" id="ARBA00022692"/>
    </source>
</evidence>
<feature type="transmembrane region" description="Helical" evidence="7">
    <location>
        <begin position="76"/>
        <end position="94"/>
    </location>
</feature>
<dbReference type="RefSeq" id="WP_379979445.1">
    <property type="nucleotide sequence ID" value="NZ_JBHUMO010000012.1"/>
</dbReference>
<name>A0ABW5TH10_9ENTE</name>
<evidence type="ECO:0000256" key="3">
    <source>
        <dbReference type="ARBA" id="ARBA00022475"/>
    </source>
</evidence>
<dbReference type="Gene3D" id="3.40.720.10">
    <property type="entry name" value="Alkaline Phosphatase, subunit A"/>
    <property type="match status" value="1"/>
</dbReference>
<dbReference type="InterPro" id="IPR000917">
    <property type="entry name" value="Sulfatase_N"/>
</dbReference>
<dbReference type="InterPro" id="IPR017850">
    <property type="entry name" value="Alkaline_phosphatase_core_sf"/>
</dbReference>
<evidence type="ECO:0000313" key="10">
    <source>
        <dbReference type="Proteomes" id="UP001597427"/>
    </source>
</evidence>
<organism evidence="9 10">
    <name type="scientific">Enterococcus camelliae</name>
    <dbReference type="NCBI Taxonomy" id="453959"/>
    <lineage>
        <taxon>Bacteria</taxon>
        <taxon>Bacillati</taxon>
        <taxon>Bacillota</taxon>
        <taxon>Bacilli</taxon>
        <taxon>Lactobacillales</taxon>
        <taxon>Enterococcaceae</taxon>
        <taxon>Enterococcus</taxon>
    </lineage>
</organism>
<dbReference type="Proteomes" id="UP001597427">
    <property type="component" value="Unassembled WGS sequence"/>
</dbReference>
<evidence type="ECO:0000256" key="7">
    <source>
        <dbReference type="SAM" id="Phobius"/>
    </source>
</evidence>
<feature type="transmembrane region" description="Helical" evidence="7">
    <location>
        <begin position="123"/>
        <end position="146"/>
    </location>
</feature>
<dbReference type="PANTHER" id="PTHR47371:SF3">
    <property type="entry name" value="PHOSPHOGLYCEROL TRANSFERASE I"/>
    <property type="match status" value="1"/>
</dbReference>
<accession>A0ABW5TH10</accession>
<evidence type="ECO:0000259" key="8">
    <source>
        <dbReference type="Pfam" id="PF00884"/>
    </source>
</evidence>
<dbReference type="SUPFAM" id="SSF53649">
    <property type="entry name" value="Alkaline phosphatase-like"/>
    <property type="match status" value="1"/>
</dbReference>
<reference evidence="10" key="1">
    <citation type="journal article" date="2019" name="Int. J. Syst. Evol. Microbiol.">
        <title>The Global Catalogue of Microorganisms (GCM) 10K type strain sequencing project: providing services to taxonomists for standard genome sequencing and annotation.</title>
        <authorList>
            <consortium name="The Broad Institute Genomics Platform"/>
            <consortium name="The Broad Institute Genome Sequencing Center for Infectious Disease"/>
            <person name="Wu L."/>
            <person name="Ma J."/>
        </authorList>
    </citation>
    <scope>NUCLEOTIDE SEQUENCE [LARGE SCALE GENOMIC DNA]</scope>
    <source>
        <strain evidence="10">TISTR 932</strain>
    </source>
</reference>
<dbReference type="GO" id="GO:0016740">
    <property type="term" value="F:transferase activity"/>
    <property type="evidence" value="ECO:0007669"/>
    <property type="project" value="UniProtKB-KW"/>
</dbReference>
<dbReference type="EMBL" id="JBHUMO010000012">
    <property type="protein sequence ID" value="MFD2728237.1"/>
    <property type="molecule type" value="Genomic_DNA"/>
</dbReference>
<feature type="transmembrane region" description="Helical" evidence="7">
    <location>
        <begin position="51"/>
        <end position="69"/>
    </location>
</feature>
<keyword evidence="5 7" id="KW-1133">Transmembrane helix</keyword>
<keyword evidence="10" id="KW-1185">Reference proteome</keyword>
<keyword evidence="6 7" id="KW-0472">Membrane</keyword>
<feature type="domain" description="Sulfatase N-terminal" evidence="8">
    <location>
        <begin position="251"/>
        <end position="511"/>
    </location>
</feature>
<dbReference type="Pfam" id="PF00884">
    <property type="entry name" value="Sulfatase"/>
    <property type="match status" value="1"/>
</dbReference>
<protein>
    <submittedName>
        <fullName evidence="9">LTA synthase family protein</fullName>
        <ecNumber evidence="9">2.7.8.-</ecNumber>
    </submittedName>
</protein>
<evidence type="ECO:0000256" key="5">
    <source>
        <dbReference type="ARBA" id="ARBA00022989"/>
    </source>
</evidence>
<proteinExistence type="predicted"/>
<evidence type="ECO:0000256" key="1">
    <source>
        <dbReference type="ARBA" id="ARBA00004651"/>
    </source>
</evidence>
<dbReference type="InterPro" id="IPR050448">
    <property type="entry name" value="OpgB/LTA_synthase_biosynth"/>
</dbReference>
<feature type="transmembrane region" description="Helical" evidence="7">
    <location>
        <begin position="153"/>
        <end position="169"/>
    </location>
</feature>
<dbReference type="PANTHER" id="PTHR47371">
    <property type="entry name" value="LIPOTEICHOIC ACID SYNTHASE"/>
    <property type="match status" value="1"/>
</dbReference>
<dbReference type="CDD" id="cd16015">
    <property type="entry name" value="LTA_synthase"/>
    <property type="match status" value="1"/>
</dbReference>
<comment type="caution">
    <text evidence="9">The sequence shown here is derived from an EMBL/GenBank/DDBJ whole genome shotgun (WGS) entry which is preliminary data.</text>
</comment>
<evidence type="ECO:0000256" key="2">
    <source>
        <dbReference type="ARBA" id="ARBA00004936"/>
    </source>
</evidence>